<dbReference type="GO" id="GO:0016787">
    <property type="term" value="F:hydrolase activity"/>
    <property type="evidence" value="ECO:0007669"/>
    <property type="project" value="UniProtKB-KW"/>
</dbReference>
<protein>
    <submittedName>
        <fullName evidence="6">Glycoside hydrolase/deacetylase ChbG (UPF0249 family)</fullName>
    </submittedName>
</protein>
<comment type="caution">
    <text evidence="6">The sequence shown here is derived from an EMBL/GenBank/DDBJ whole genome shotgun (WGS) entry which is preliminary data.</text>
</comment>
<dbReference type="RefSeq" id="WP_173804979.1">
    <property type="nucleotide sequence ID" value="NZ_JABSNM010000006.1"/>
</dbReference>
<keyword evidence="3 6" id="KW-0378">Hydrolase</keyword>
<keyword evidence="5" id="KW-0119">Carbohydrate metabolism</keyword>
<keyword evidence="7" id="KW-1185">Reference proteome</keyword>
<evidence type="ECO:0000313" key="7">
    <source>
        <dbReference type="Proteomes" id="UP001516061"/>
    </source>
</evidence>
<dbReference type="EMBL" id="JABSNM010000006">
    <property type="protein sequence ID" value="NRT56006.1"/>
    <property type="molecule type" value="Genomic_DNA"/>
</dbReference>
<dbReference type="PANTHER" id="PTHR31609:SF1">
    <property type="entry name" value="CARBOHYDRATE DEACETYLASE"/>
    <property type="match status" value="1"/>
</dbReference>
<comment type="cofactor">
    <cofactor evidence="1">
        <name>Mg(2+)</name>
        <dbReference type="ChEBI" id="CHEBI:18420"/>
    </cofactor>
</comment>
<sequence>MNTFQGTGTGRRIAVCLDDHGLHDGIDAATLELAAIGRLSAVSVMSEGPTWPASADALRAVRQARGGALDVGLHLNLTEPLGGEPGRPLGRLIAQALLGRLDRKALADTIARQIDRFEDGWGAAPDHIDGHQHVHQLPQVRELLLAEMQRRWGRAPAGARPWLRASASPGGRALPFRFKAAVISTLGADALRRQAGQGGWPVSGRLLGVHDFQADGRTLGSLLETWFTLARDGDLLMCHPGAAPRGASAPDPIAAARATELALWRSEALGELLERRCIHIEPMSRLLAR</sequence>
<organism evidence="6 7">
    <name type="scientific">Sphaerotilus uruguayifluvii</name>
    <dbReference type="NCBI Taxonomy" id="2735897"/>
    <lineage>
        <taxon>Bacteria</taxon>
        <taxon>Pseudomonadati</taxon>
        <taxon>Pseudomonadota</taxon>
        <taxon>Betaproteobacteria</taxon>
        <taxon>Burkholderiales</taxon>
        <taxon>Sphaerotilaceae</taxon>
        <taxon>Sphaerotilus</taxon>
    </lineage>
</organism>
<evidence type="ECO:0000256" key="1">
    <source>
        <dbReference type="ARBA" id="ARBA00001946"/>
    </source>
</evidence>
<dbReference type="InterPro" id="IPR006879">
    <property type="entry name" value="YdjC-like"/>
</dbReference>
<dbReference type="Pfam" id="PF04794">
    <property type="entry name" value="YdjC"/>
    <property type="match status" value="1"/>
</dbReference>
<evidence type="ECO:0000256" key="4">
    <source>
        <dbReference type="ARBA" id="ARBA00022842"/>
    </source>
</evidence>
<proteinExistence type="predicted"/>
<dbReference type="Gene3D" id="3.20.20.370">
    <property type="entry name" value="Glycoside hydrolase/deacetylase"/>
    <property type="match status" value="1"/>
</dbReference>
<evidence type="ECO:0000256" key="5">
    <source>
        <dbReference type="ARBA" id="ARBA00023277"/>
    </source>
</evidence>
<name>A0ABX2G131_9BURK</name>
<evidence type="ECO:0000313" key="6">
    <source>
        <dbReference type="EMBL" id="NRT56006.1"/>
    </source>
</evidence>
<keyword evidence="2" id="KW-0479">Metal-binding</keyword>
<dbReference type="PANTHER" id="PTHR31609">
    <property type="entry name" value="YDJC DEACETYLASE FAMILY MEMBER"/>
    <property type="match status" value="1"/>
</dbReference>
<reference evidence="6 7" key="1">
    <citation type="submission" date="2020-05" db="EMBL/GenBank/DDBJ databases">
        <title>Genomic Encyclopedia of Type Strains, Phase IV (KMG-V): Genome sequencing to study the core and pangenomes of soil and plant-associated prokaryotes.</title>
        <authorList>
            <person name="Whitman W."/>
        </authorList>
    </citation>
    <scope>NUCLEOTIDE SEQUENCE [LARGE SCALE GENOMIC DNA]</scope>
    <source>
        <strain evidence="6 7">C29</strain>
    </source>
</reference>
<gene>
    <name evidence="6" type="ORF">HNQ01_001741</name>
</gene>
<dbReference type="InterPro" id="IPR011330">
    <property type="entry name" value="Glyco_hydro/deAcase_b/a-brl"/>
</dbReference>
<evidence type="ECO:0000256" key="3">
    <source>
        <dbReference type="ARBA" id="ARBA00022801"/>
    </source>
</evidence>
<evidence type="ECO:0000256" key="2">
    <source>
        <dbReference type="ARBA" id="ARBA00022723"/>
    </source>
</evidence>
<keyword evidence="4" id="KW-0460">Magnesium</keyword>
<dbReference type="CDD" id="cd10807">
    <property type="entry name" value="YdjC_like_3"/>
    <property type="match status" value="1"/>
</dbReference>
<dbReference type="SUPFAM" id="SSF88713">
    <property type="entry name" value="Glycoside hydrolase/deacetylase"/>
    <property type="match status" value="1"/>
</dbReference>
<accession>A0ABX2G131</accession>
<dbReference type="Proteomes" id="UP001516061">
    <property type="component" value="Unassembled WGS sequence"/>
</dbReference>